<dbReference type="Proteomes" id="UP000054564">
    <property type="component" value="Unassembled WGS sequence"/>
</dbReference>
<evidence type="ECO:0000256" key="4">
    <source>
        <dbReference type="ARBA" id="ARBA00022692"/>
    </source>
</evidence>
<dbReference type="Pfam" id="PF00510">
    <property type="entry name" value="COX3"/>
    <property type="match status" value="1"/>
</dbReference>
<proteinExistence type="inferred from homology"/>
<keyword evidence="4 8" id="KW-0812">Transmembrane</keyword>
<dbReference type="InterPro" id="IPR000298">
    <property type="entry name" value="Cyt_c_oxidase-like_su3"/>
</dbReference>
<organism evidence="11 12">
    <name type="scientific">Puccinia striiformis f. sp. tritici PST-78</name>
    <dbReference type="NCBI Taxonomy" id="1165861"/>
    <lineage>
        <taxon>Eukaryota</taxon>
        <taxon>Fungi</taxon>
        <taxon>Dikarya</taxon>
        <taxon>Basidiomycota</taxon>
        <taxon>Pucciniomycotina</taxon>
        <taxon>Pucciniomycetes</taxon>
        <taxon>Pucciniales</taxon>
        <taxon>Pucciniaceae</taxon>
        <taxon>Puccinia</taxon>
    </lineage>
</organism>
<evidence type="ECO:0000256" key="9">
    <source>
        <dbReference type="SAM" id="Phobius"/>
    </source>
</evidence>
<dbReference type="GO" id="GO:0016020">
    <property type="term" value="C:membrane"/>
    <property type="evidence" value="ECO:0007669"/>
    <property type="project" value="UniProtKB-SubCell"/>
</dbReference>
<gene>
    <name evidence="11" type="ORF">PSTG_18304</name>
</gene>
<dbReference type="AlphaFoldDB" id="A0A0L0UMV0"/>
<keyword evidence="8" id="KW-0496">Mitochondrion</keyword>
<dbReference type="InterPro" id="IPR013833">
    <property type="entry name" value="Cyt_c_oxidase_su3_a-hlx"/>
</dbReference>
<evidence type="ECO:0000256" key="6">
    <source>
        <dbReference type="ARBA" id="ARBA00022989"/>
    </source>
</evidence>
<evidence type="ECO:0000256" key="2">
    <source>
        <dbReference type="ARBA" id="ARBA00010581"/>
    </source>
</evidence>
<dbReference type="OrthoDB" id="3342220at2759"/>
<keyword evidence="12" id="KW-1185">Reference proteome</keyword>
<dbReference type="GO" id="GO:0005739">
    <property type="term" value="C:mitochondrion"/>
    <property type="evidence" value="ECO:0007669"/>
    <property type="project" value="TreeGrafter"/>
</dbReference>
<name>A0A0L0UMV0_9BASI</name>
<reference evidence="12" key="1">
    <citation type="submission" date="2014-03" db="EMBL/GenBank/DDBJ databases">
        <title>The Genome Sequence of Puccinia striiformis f. sp. tritici PST-78.</title>
        <authorList>
            <consortium name="The Broad Institute Genome Sequencing Platform"/>
            <person name="Cuomo C."/>
            <person name="Hulbert S."/>
            <person name="Chen X."/>
            <person name="Walker B."/>
            <person name="Young S.K."/>
            <person name="Zeng Q."/>
            <person name="Gargeya S."/>
            <person name="Fitzgerald M."/>
            <person name="Haas B."/>
            <person name="Abouelleil A."/>
            <person name="Alvarado L."/>
            <person name="Arachchi H.M."/>
            <person name="Berlin A.M."/>
            <person name="Chapman S.B."/>
            <person name="Goldberg J."/>
            <person name="Griggs A."/>
            <person name="Gujja S."/>
            <person name="Hansen M."/>
            <person name="Howarth C."/>
            <person name="Imamovic A."/>
            <person name="Larimer J."/>
            <person name="McCowan C."/>
            <person name="Montmayeur A."/>
            <person name="Murphy C."/>
            <person name="Neiman D."/>
            <person name="Pearson M."/>
            <person name="Priest M."/>
            <person name="Roberts A."/>
            <person name="Saif S."/>
            <person name="Shea T."/>
            <person name="Sisk P."/>
            <person name="Sykes S."/>
            <person name="Wortman J."/>
            <person name="Nusbaum C."/>
            <person name="Birren B."/>
        </authorList>
    </citation>
    <scope>NUCLEOTIDE SEQUENCE [LARGE SCALE GENOMIC DNA]</scope>
    <source>
        <strain evidence="12">race PST-78</strain>
    </source>
</reference>
<comment type="function">
    <text evidence="8">Component of the cytochrome c oxidase, the last enzyme in the mitochondrial electron transport chain which drives oxidative phosphorylation. The respiratory chain contains 3 multisubunit complexes succinate dehydrogenase (complex II, CII), ubiquinol-cytochrome c oxidoreductase (cytochrome b-c1 complex, complex III, CIII) and cytochrome c oxidase (complex IV, CIV), that cooperate to transfer electrons derived from NADH and succinate to molecular oxygen, creating an electrochemical gradient over the inner membrane that drives transmembrane transport and the ATP synthase. Cytochrome c oxidase is the component of the respiratory chain that catalyzes the reduction of oxygen to water. Electrons originating from reduced cytochrome c in the intermembrane space (IMS) are transferred via the dinuclear copper A center (CU(A)) of subunit 2 and heme A of subunit 1 to the active site in subunit 1, a binuclear center (BNC) formed by heme A3 and copper B (CU(B)). The BNC reduces molecular oxygen to 2 water molecules using 4 electrons from cytochrome c in the IMS and 4 protons from the mitochondrial matrix.</text>
</comment>
<evidence type="ECO:0000313" key="12">
    <source>
        <dbReference type="Proteomes" id="UP000054564"/>
    </source>
</evidence>
<evidence type="ECO:0000256" key="1">
    <source>
        <dbReference type="ARBA" id="ARBA00004141"/>
    </source>
</evidence>
<protein>
    <recommendedName>
        <fullName evidence="3 8">Cytochrome c oxidase subunit 3</fullName>
    </recommendedName>
</protein>
<accession>A0A0L0UMV0</accession>
<keyword evidence="6 9" id="KW-1133">Transmembrane helix</keyword>
<evidence type="ECO:0000313" key="11">
    <source>
        <dbReference type="EMBL" id="KNE88296.1"/>
    </source>
</evidence>
<dbReference type="InterPro" id="IPR035973">
    <property type="entry name" value="Cyt_c_oxidase_su3-like_sf"/>
</dbReference>
<dbReference type="InterPro" id="IPR024791">
    <property type="entry name" value="Cyt_c/ubiquinol_Oxase_su3"/>
</dbReference>
<comment type="caution">
    <text evidence="11">The sequence shown here is derived from an EMBL/GenBank/DDBJ whole genome shotgun (WGS) entry which is preliminary data.</text>
</comment>
<dbReference type="STRING" id="1165861.A0A0L0UMV0"/>
<feature type="domain" description="Heme-copper oxidase subunit III family profile" evidence="10">
    <location>
        <begin position="1"/>
        <end position="101"/>
    </location>
</feature>
<feature type="transmembrane region" description="Helical" evidence="9">
    <location>
        <begin position="79"/>
        <end position="99"/>
    </location>
</feature>
<evidence type="ECO:0000259" key="10">
    <source>
        <dbReference type="PROSITE" id="PS50253"/>
    </source>
</evidence>
<dbReference type="PANTHER" id="PTHR11403:SF7">
    <property type="entry name" value="CYTOCHROME C OXIDASE SUBUNIT 3"/>
    <property type="match status" value="1"/>
</dbReference>
<comment type="subcellular location">
    <subcellularLocation>
        <location evidence="1">Membrane</location>
        <topology evidence="1">Multi-pass membrane protein</topology>
    </subcellularLocation>
</comment>
<dbReference type="GO" id="GO:0004129">
    <property type="term" value="F:cytochrome-c oxidase activity"/>
    <property type="evidence" value="ECO:0007669"/>
    <property type="project" value="InterPro"/>
</dbReference>
<evidence type="ECO:0000256" key="5">
    <source>
        <dbReference type="ARBA" id="ARBA00022967"/>
    </source>
</evidence>
<comment type="similarity">
    <text evidence="2 8">Belongs to the cytochrome c oxidase subunit 3 family.</text>
</comment>
<evidence type="ECO:0000256" key="7">
    <source>
        <dbReference type="ARBA" id="ARBA00023136"/>
    </source>
</evidence>
<dbReference type="EMBL" id="AJIL01002483">
    <property type="protein sequence ID" value="KNE88296.1"/>
    <property type="molecule type" value="Genomic_DNA"/>
</dbReference>
<dbReference type="PROSITE" id="PS50253">
    <property type="entry name" value="COX3"/>
    <property type="match status" value="1"/>
</dbReference>
<dbReference type="Gene3D" id="1.20.120.80">
    <property type="entry name" value="Cytochrome c oxidase, subunit III, four-helix bundle"/>
    <property type="match status" value="1"/>
</dbReference>
<evidence type="ECO:0000256" key="3">
    <source>
        <dbReference type="ARBA" id="ARBA00015944"/>
    </source>
</evidence>
<keyword evidence="7 9" id="KW-0472">Membrane</keyword>
<feature type="transmembrane region" description="Helical" evidence="9">
    <location>
        <begin position="12"/>
        <end position="29"/>
    </location>
</feature>
<dbReference type="PANTHER" id="PTHR11403">
    <property type="entry name" value="CYTOCHROME C OXIDASE SUBUNIT III"/>
    <property type="match status" value="1"/>
</dbReference>
<feature type="transmembrane region" description="Helical" evidence="9">
    <location>
        <begin position="41"/>
        <end position="59"/>
    </location>
</feature>
<dbReference type="SUPFAM" id="SSF81452">
    <property type="entry name" value="Cytochrome c oxidase subunit III-like"/>
    <property type="match status" value="1"/>
</dbReference>
<evidence type="ECO:0000256" key="8">
    <source>
        <dbReference type="RuleBase" id="RU003375"/>
    </source>
</evidence>
<sequence length="101" mass="10698">MGIEAINAFELPLLNTVLLLASGVTVTYAHHSLIQGNRNGALYGAMFTIVLALIFTAFQGVEYSVSSFTLSDGAFGSCFYFGTGFHGIHVIVGTIFIAVGF</sequence>
<keyword evidence="5" id="KW-1278">Translocase</keyword>
<dbReference type="GO" id="GO:0006123">
    <property type="term" value="P:mitochondrial electron transport, cytochrome c to oxygen"/>
    <property type="evidence" value="ECO:0007669"/>
    <property type="project" value="TreeGrafter"/>
</dbReference>